<keyword evidence="2" id="KW-1185">Reference proteome</keyword>
<evidence type="ECO:0000313" key="1">
    <source>
        <dbReference type="EMBL" id="KAJ5114213.1"/>
    </source>
</evidence>
<accession>A0A9W9G9A2</accession>
<comment type="caution">
    <text evidence="1">The sequence shown here is derived from an EMBL/GenBank/DDBJ whole genome shotgun (WGS) entry which is preliminary data.</text>
</comment>
<dbReference type="OrthoDB" id="5153884at2759"/>
<name>A0A9W9G9A2_9EURO</name>
<dbReference type="AlphaFoldDB" id="A0A9W9G9A2"/>
<gene>
    <name evidence="1" type="ORF">N7456_002747</name>
</gene>
<evidence type="ECO:0000313" key="2">
    <source>
        <dbReference type="Proteomes" id="UP001149165"/>
    </source>
</evidence>
<reference evidence="1" key="2">
    <citation type="journal article" date="2023" name="IMA Fungus">
        <title>Comparative genomic study of the Penicillium genus elucidates a diverse pangenome and 15 lateral gene transfer events.</title>
        <authorList>
            <person name="Petersen C."/>
            <person name="Sorensen T."/>
            <person name="Nielsen M.R."/>
            <person name="Sondergaard T.E."/>
            <person name="Sorensen J.L."/>
            <person name="Fitzpatrick D.A."/>
            <person name="Frisvad J.C."/>
            <person name="Nielsen K.L."/>
        </authorList>
    </citation>
    <scope>NUCLEOTIDE SEQUENCE</scope>
    <source>
        <strain evidence="1">IBT 30069</strain>
    </source>
</reference>
<dbReference type="Proteomes" id="UP001149165">
    <property type="component" value="Unassembled WGS sequence"/>
</dbReference>
<proteinExistence type="predicted"/>
<sequence length="610" mass="69961">MYNKRANPGPSFKNVRYSSEDLDQLPVQPVLSILHFLFHGRVDILDVSQSASLLWSRSLQFVSTIPGFERLFWAPVNDASSDQEVIVLIQWDSQQSWSRFQCSLGFSMMLGFISKISNRCIQLALASDISSLACRLELVSFTFWDIPSDSQLEKQTEFKEKWETAFPPDLKYSTPGNKLISVCGEWLQRDYDFEDHFFVGLIFWESSAHANSPQLPQDINTPNIAGHLKSLVDDATEIISVYTSQLNHVSIGFSPVPDVLPFRTNHQLFKTRLKPKFSLNKATDPEGKDMFHLESAKQAGKKPAERIAVAPAGLWCPMGIMSQYRLPRPLTSASEPSLEMISFFAQRWDEKVAISFSGLRKKIWELYDYPQMFWGKNQSKIEGNENILLFINLRTFQRSEEVRMQLERHMQEFMDESSDTVQNISHRRIVGPSQLRPAHWHAIEITTFDVPVNNCKAFEYAHFNYGSTTHQQHIPRSQFGPWSAIIPYSQGWVPGKEPGTMQYMSSLGSNKEGAREEWYSDFANRAQTEYDLLGHIVDWVRALSTCISVQYVVPEPEDPWVNPAPNSLENHILGKELEWTPDKLRKEQPADAVVPRHIFDLPWAKHSDIP</sequence>
<protein>
    <submittedName>
        <fullName evidence="1">Uncharacterized protein</fullName>
    </submittedName>
</protein>
<dbReference type="EMBL" id="JAPQKH010000002">
    <property type="protein sequence ID" value="KAJ5114213.1"/>
    <property type="molecule type" value="Genomic_DNA"/>
</dbReference>
<reference evidence="1" key="1">
    <citation type="submission" date="2022-11" db="EMBL/GenBank/DDBJ databases">
        <authorList>
            <person name="Petersen C."/>
        </authorList>
    </citation>
    <scope>NUCLEOTIDE SEQUENCE</scope>
    <source>
        <strain evidence="1">IBT 30069</strain>
    </source>
</reference>
<organism evidence="1 2">
    <name type="scientific">Penicillium angulare</name>
    <dbReference type="NCBI Taxonomy" id="116970"/>
    <lineage>
        <taxon>Eukaryota</taxon>
        <taxon>Fungi</taxon>
        <taxon>Dikarya</taxon>
        <taxon>Ascomycota</taxon>
        <taxon>Pezizomycotina</taxon>
        <taxon>Eurotiomycetes</taxon>
        <taxon>Eurotiomycetidae</taxon>
        <taxon>Eurotiales</taxon>
        <taxon>Aspergillaceae</taxon>
        <taxon>Penicillium</taxon>
    </lineage>
</organism>